<dbReference type="AlphaFoldDB" id="A0A7G1I5E5"/>
<sequence length="67" mass="7142">MEHMIKAIMLGEGLPVARQIRGLGHGPARGSNHTKTEVITTVARRSGAPSIPNVKKPTVMPVVFPMA</sequence>
<protein>
    <submittedName>
        <fullName evidence="1">Uncharacterized protein</fullName>
    </submittedName>
</protein>
<reference evidence="1 2" key="1">
    <citation type="submission" date="2020-07" db="EMBL/GenBank/DDBJ databases">
        <title>Mycobacterium kansasii (former subtype) with zoonotic potential isolated from diseased indoor pet cat, Japan.</title>
        <authorList>
            <person name="Fukano H."/>
            <person name="Terazono T."/>
            <person name="Hoshino Y."/>
        </authorList>
    </citation>
    <scope>NUCLEOTIDE SEQUENCE [LARGE SCALE GENOMIC DNA]</scope>
    <source>
        <strain evidence="1 2">Kuro-I</strain>
    </source>
</reference>
<accession>A0A7G1I5E5</accession>
<name>A0A7G1I5E5_MYCKA</name>
<dbReference type="Proteomes" id="UP000516380">
    <property type="component" value="Chromosome"/>
</dbReference>
<keyword evidence="2" id="KW-1185">Reference proteome</keyword>
<evidence type="ECO:0000313" key="1">
    <source>
        <dbReference type="EMBL" id="BCI86197.1"/>
    </source>
</evidence>
<gene>
    <name evidence="1" type="ORF">NIIDMKKI_14030</name>
</gene>
<organism evidence="1 2">
    <name type="scientific">Mycobacterium kansasii</name>
    <dbReference type="NCBI Taxonomy" id="1768"/>
    <lineage>
        <taxon>Bacteria</taxon>
        <taxon>Bacillati</taxon>
        <taxon>Actinomycetota</taxon>
        <taxon>Actinomycetes</taxon>
        <taxon>Mycobacteriales</taxon>
        <taxon>Mycobacteriaceae</taxon>
        <taxon>Mycobacterium</taxon>
    </lineage>
</organism>
<dbReference type="EMBL" id="AP023343">
    <property type="protein sequence ID" value="BCI86197.1"/>
    <property type="molecule type" value="Genomic_DNA"/>
</dbReference>
<proteinExistence type="predicted"/>
<evidence type="ECO:0000313" key="2">
    <source>
        <dbReference type="Proteomes" id="UP000516380"/>
    </source>
</evidence>